<evidence type="ECO:0000256" key="7">
    <source>
        <dbReference type="PROSITE-ProRule" id="PRU01091"/>
    </source>
</evidence>
<dbReference type="GO" id="GO:0000156">
    <property type="term" value="F:phosphorelay response regulator activity"/>
    <property type="evidence" value="ECO:0007669"/>
    <property type="project" value="TreeGrafter"/>
</dbReference>
<comment type="caution">
    <text evidence="10">The sequence shown here is derived from an EMBL/GenBank/DDBJ whole genome shotgun (WGS) entry which is preliminary data.</text>
</comment>
<dbReference type="SUPFAM" id="SSF46894">
    <property type="entry name" value="C-terminal effector domain of the bipartite response regulators"/>
    <property type="match status" value="1"/>
</dbReference>
<evidence type="ECO:0000256" key="5">
    <source>
        <dbReference type="ARBA" id="ARBA00023163"/>
    </source>
</evidence>
<dbReference type="EMBL" id="VTYN01000025">
    <property type="protein sequence ID" value="NOH50219.1"/>
    <property type="molecule type" value="Genomic_DNA"/>
</dbReference>
<feature type="DNA-binding region" description="OmpR/PhoB-type" evidence="7">
    <location>
        <begin position="124"/>
        <end position="220"/>
    </location>
</feature>
<dbReference type="InterPro" id="IPR001789">
    <property type="entry name" value="Sig_transdc_resp-reg_receiver"/>
</dbReference>
<dbReference type="AlphaFoldDB" id="A0A7Y3ZBV0"/>
<evidence type="ECO:0000256" key="4">
    <source>
        <dbReference type="ARBA" id="ARBA00023125"/>
    </source>
</evidence>
<dbReference type="FunFam" id="3.40.50.2300:FF:000001">
    <property type="entry name" value="DNA-binding response regulator PhoB"/>
    <property type="match status" value="1"/>
</dbReference>
<keyword evidence="2" id="KW-0902">Two-component regulatory system</keyword>
<keyword evidence="3" id="KW-0805">Transcription regulation</keyword>
<dbReference type="PANTHER" id="PTHR48111:SF22">
    <property type="entry name" value="REGULATOR OF RPOS"/>
    <property type="match status" value="1"/>
</dbReference>
<feature type="modified residue" description="4-aspartylphosphate" evidence="6">
    <location>
        <position position="51"/>
    </location>
</feature>
<evidence type="ECO:0000259" key="9">
    <source>
        <dbReference type="PROSITE" id="PS51755"/>
    </source>
</evidence>
<protein>
    <submittedName>
        <fullName evidence="10">Response regulator transcription factor</fullName>
    </submittedName>
</protein>
<dbReference type="GO" id="GO:0005829">
    <property type="term" value="C:cytosol"/>
    <property type="evidence" value="ECO:0007669"/>
    <property type="project" value="TreeGrafter"/>
</dbReference>
<dbReference type="PROSITE" id="PS51755">
    <property type="entry name" value="OMPR_PHOB"/>
    <property type="match status" value="1"/>
</dbReference>
<evidence type="ECO:0000313" key="10">
    <source>
        <dbReference type="EMBL" id="NOH50219.1"/>
    </source>
</evidence>
<dbReference type="InterPro" id="IPR011006">
    <property type="entry name" value="CheY-like_superfamily"/>
</dbReference>
<dbReference type="SMART" id="SM00448">
    <property type="entry name" value="REC"/>
    <property type="match status" value="1"/>
</dbReference>
<evidence type="ECO:0000256" key="2">
    <source>
        <dbReference type="ARBA" id="ARBA00023012"/>
    </source>
</evidence>
<organism evidence="10 11">
    <name type="scientific">Vibrio rotiferianus</name>
    <dbReference type="NCBI Taxonomy" id="190895"/>
    <lineage>
        <taxon>Bacteria</taxon>
        <taxon>Pseudomonadati</taxon>
        <taxon>Pseudomonadota</taxon>
        <taxon>Gammaproteobacteria</taxon>
        <taxon>Vibrionales</taxon>
        <taxon>Vibrionaceae</taxon>
        <taxon>Vibrio</taxon>
    </lineage>
</organism>
<evidence type="ECO:0000259" key="8">
    <source>
        <dbReference type="PROSITE" id="PS50110"/>
    </source>
</evidence>
<proteinExistence type="predicted"/>
<keyword evidence="4 7" id="KW-0238">DNA-binding</keyword>
<evidence type="ECO:0000313" key="11">
    <source>
        <dbReference type="Proteomes" id="UP000572072"/>
    </source>
</evidence>
<gene>
    <name evidence="10" type="ORF">F0262_19435</name>
</gene>
<dbReference type="InterPro" id="IPR016032">
    <property type="entry name" value="Sig_transdc_resp-reg_C-effctor"/>
</dbReference>
<dbReference type="GO" id="GO:0000976">
    <property type="term" value="F:transcription cis-regulatory region binding"/>
    <property type="evidence" value="ECO:0007669"/>
    <property type="project" value="TreeGrafter"/>
</dbReference>
<feature type="domain" description="Response regulatory" evidence="8">
    <location>
        <begin position="2"/>
        <end position="116"/>
    </location>
</feature>
<keyword evidence="5" id="KW-0804">Transcription</keyword>
<dbReference type="Proteomes" id="UP000572072">
    <property type="component" value="Unassembled WGS sequence"/>
</dbReference>
<dbReference type="Pfam" id="PF00486">
    <property type="entry name" value="Trans_reg_C"/>
    <property type="match status" value="1"/>
</dbReference>
<dbReference type="SUPFAM" id="SSF52172">
    <property type="entry name" value="CheY-like"/>
    <property type="match status" value="1"/>
</dbReference>
<name>A0A7Y3ZBV0_9VIBR</name>
<dbReference type="Gene3D" id="1.10.10.10">
    <property type="entry name" value="Winged helix-like DNA-binding domain superfamily/Winged helix DNA-binding domain"/>
    <property type="match status" value="1"/>
</dbReference>
<reference evidence="10 11" key="1">
    <citation type="submission" date="2019-08" db="EMBL/GenBank/DDBJ databases">
        <title>Draft genome sequencing and comparative genomics of hatchery-associated Vibrios.</title>
        <authorList>
            <person name="Kehlet-Delgado H."/>
            <person name="Mueller R.S."/>
        </authorList>
    </citation>
    <scope>NUCLEOTIDE SEQUENCE [LARGE SCALE GENOMIC DNA]</scope>
    <source>
        <strain evidence="10 11">00-78-3</strain>
    </source>
</reference>
<evidence type="ECO:0000256" key="3">
    <source>
        <dbReference type="ARBA" id="ARBA00023015"/>
    </source>
</evidence>
<dbReference type="InterPro" id="IPR036388">
    <property type="entry name" value="WH-like_DNA-bd_sf"/>
</dbReference>
<dbReference type="CDD" id="cd17574">
    <property type="entry name" value="REC_OmpR"/>
    <property type="match status" value="1"/>
</dbReference>
<evidence type="ECO:0000256" key="1">
    <source>
        <dbReference type="ARBA" id="ARBA00022553"/>
    </source>
</evidence>
<dbReference type="GO" id="GO:0032993">
    <property type="term" value="C:protein-DNA complex"/>
    <property type="evidence" value="ECO:0007669"/>
    <property type="project" value="TreeGrafter"/>
</dbReference>
<accession>A0A7Y3ZBV0</accession>
<dbReference type="PANTHER" id="PTHR48111">
    <property type="entry name" value="REGULATOR OF RPOS"/>
    <property type="match status" value="1"/>
</dbReference>
<dbReference type="Gene3D" id="3.40.50.2300">
    <property type="match status" value="1"/>
</dbReference>
<dbReference type="RefSeq" id="WP_171358898.1">
    <property type="nucleotide sequence ID" value="NZ_VTYN01000025.1"/>
</dbReference>
<dbReference type="Pfam" id="PF00072">
    <property type="entry name" value="Response_reg"/>
    <property type="match status" value="1"/>
</dbReference>
<dbReference type="Gene3D" id="6.10.250.690">
    <property type="match status" value="1"/>
</dbReference>
<dbReference type="CDD" id="cd00383">
    <property type="entry name" value="trans_reg_C"/>
    <property type="match status" value="1"/>
</dbReference>
<dbReference type="InterPro" id="IPR039420">
    <property type="entry name" value="WalR-like"/>
</dbReference>
<dbReference type="SMART" id="SM00862">
    <property type="entry name" value="Trans_reg_C"/>
    <property type="match status" value="1"/>
</dbReference>
<keyword evidence="1 6" id="KW-0597">Phosphoprotein</keyword>
<feature type="domain" description="OmpR/PhoB-type" evidence="9">
    <location>
        <begin position="124"/>
        <end position="220"/>
    </location>
</feature>
<dbReference type="InterPro" id="IPR001867">
    <property type="entry name" value="OmpR/PhoB-type_DNA-bd"/>
</dbReference>
<dbReference type="GO" id="GO:0006355">
    <property type="term" value="P:regulation of DNA-templated transcription"/>
    <property type="evidence" value="ECO:0007669"/>
    <property type="project" value="InterPro"/>
</dbReference>
<evidence type="ECO:0000256" key="6">
    <source>
        <dbReference type="PROSITE-ProRule" id="PRU00169"/>
    </source>
</evidence>
<sequence length="224" mass="24927">MLVLLIEDDKVLAASLSDYLSLDGIECDFAYNGQTGLNLAMQNEYDVIVLDIMLPKLNGFTVCQQLRESGINTSILMMTARDSLNDKLQGFDSGTDDYITKPFAMAELSARLKALSKRRTNCVSNIIQVDDLKLDLSTHKAHRDGNELTLSPLGWKLLVTLAKHSPKVVTKEALQQEVWGDETNANNLKVQMHKLRQSVDKPFSRPLIHSVPRVGFVLRGQGDA</sequence>
<dbReference type="PROSITE" id="PS50110">
    <property type="entry name" value="RESPONSE_REGULATORY"/>
    <property type="match status" value="1"/>
</dbReference>